<comment type="caution">
    <text evidence="6">The sequence shown here is derived from an EMBL/GenBank/DDBJ whole genome shotgun (WGS) entry which is preliminary data.</text>
</comment>
<dbReference type="EC" id="2.1.1.-" evidence="4"/>
<dbReference type="GO" id="GO:0015948">
    <property type="term" value="P:methanogenesis"/>
    <property type="evidence" value="ECO:0007669"/>
    <property type="project" value="UniProtKB-UniRule"/>
</dbReference>
<dbReference type="AlphaFoldDB" id="A0A975ZNL1"/>
<accession>A0A975ZNL1</accession>
<evidence type="ECO:0000256" key="2">
    <source>
        <dbReference type="ARBA" id="ARBA00022603"/>
    </source>
</evidence>
<comment type="similarity">
    <text evidence="1 4">Belongs to the trimethylamine methyltransferase family.</text>
</comment>
<evidence type="ECO:0000313" key="7">
    <source>
        <dbReference type="Proteomes" id="UP000182932"/>
    </source>
</evidence>
<dbReference type="Gene3D" id="3.20.20.480">
    <property type="entry name" value="Trimethylamine methyltransferase-like"/>
    <property type="match status" value="1"/>
</dbReference>
<protein>
    <recommendedName>
        <fullName evidence="4">Methyltransferase</fullName>
        <ecNumber evidence="4">2.1.1.-</ecNumber>
    </recommendedName>
</protein>
<reference evidence="6 7" key="1">
    <citation type="submission" date="2016-10" db="EMBL/GenBank/DDBJ databases">
        <authorList>
            <person name="Varghese N."/>
            <person name="Submissions S."/>
        </authorList>
    </citation>
    <scope>NUCLEOTIDE SEQUENCE [LARGE SCALE GENOMIC DNA]</scope>
    <source>
        <strain evidence="6 7">FF3</strain>
    </source>
</reference>
<dbReference type="InterPro" id="IPR010426">
    <property type="entry name" value="MTTB_MeTrfase"/>
</dbReference>
<dbReference type="GO" id="GO:0032259">
    <property type="term" value="P:methylation"/>
    <property type="evidence" value="ECO:0007669"/>
    <property type="project" value="UniProtKB-KW"/>
</dbReference>
<keyword evidence="2" id="KW-0489">Methyltransferase</keyword>
<evidence type="ECO:0000256" key="1">
    <source>
        <dbReference type="ARBA" id="ARBA00007137"/>
    </source>
</evidence>
<keyword evidence="3 4" id="KW-0808">Transferase</keyword>
<dbReference type="GO" id="GO:0008168">
    <property type="term" value="F:methyltransferase activity"/>
    <property type="evidence" value="ECO:0007669"/>
    <property type="project" value="UniProtKB-KW"/>
</dbReference>
<evidence type="ECO:0000256" key="3">
    <source>
        <dbReference type="ARBA" id="ARBA00022679"/>
    </source>
</evidence>
<dbReference type="Proteomes" id="UP000182932">
    <property type="component" value="Unassembled WGS sequence"/>
</dbReference>
<dbReference type="InterPro" id="IPR038601">
    <property type="entry name" value="MttB-like_sf"/>
</dbReference>
<gene>
    <name evidence="6" type="ORF">SAMN04487940_10792</name>
</gene>
<dbReference type="GeneID" id="80818571"/>
<keyword evidence="7" id="KW-1185">Reference proteome</keyword>
<proteinExistence type="inferred from homology"/>
<name>A0A975ZNL1_9RHOB</name>
<evidence type="ECO:0000256" key="5">
    <source>
        <dbReference type="SAM" id="MobiDB-lite"/>
    </source>
</evidence>
<dbReference type="EMBL" id="FNYY01000007">
    <property type="protein sequence ID" value="SEJ56090.1"/>
    <property type="molecule type" value="Genomic_DNA"/>
</dbReference>
<organism evidence="6 7">
    <name type="scientific">Marinovum algicola</name>
    <dbReference type="NCBI Taxonomy" id="42444"/>
    <lineage>
        <taxon>Bacteria</taxon>
        <taxon>Pseudomonadati</taxon>
        <taxon>Pseudomonadota</taxon>
        <taxon>Alphaproteobacteria</taxon>
        <taxon>Rhodobacterales</taxon>
        <taxon>Roseobacteraceae</taxon>
        <taxon>Marinovum</taxon>
    </lineage>
</organism>
<evidence type="ECO:0000313" key="6">
    <source>
        <dbReference type="EMBL" id="SEJ56090.1"/>
    </source>
</evidence>
<evidence type="ECO:0000256" key="4">
    <source>
        <dbReference type="PIRNR" id="PIRNR037567"/>
    </source>
</evidence>
<dbReference type="PIRSF" id="PIRSF037567">
    <property type="entry name" value="MTTB_MeTrfase"/>
    <property type="match status" value="1"/>
</dbReference>
<dbReference type="RefSeq" id="WP_139211341.1">
    <property type="nucleotide sequence ID" value="NZ_FNYY01000007.1"/>
</dbReference>
<dbReference type="Pfam" id="PF06253">
    <property type="entry name" value="MTTB"/>
    <property type="match status" value="1"/>
</dbReference>
<sequence length="512" mass="55328">MSDQTKSRRRKRAPRGAEAHHRQIDYTELRSPFPIMKAFSDDRIAAIHTAALNLLETAGIKVLLPEARQILKSAGASVDDESQMVRIGREIVRAALATAPRRVVMKGGRPERDVTLELGRLVFQPGGGTPHASDRLRGRRPGTGRDFRELVQLTHHFDALQMVSALLEPQDIAPSLRHYFMIEAQLTLMDKSPFVYGRGSPQVRESFEMIRDFRGLSDAAFAAEPWSYTVINTNSPRQIDIPMAQGLIDFARHGQMVIVTPFTLMGAMAPITVAGAMTLSHAEALAAITLNQLALPGAPVLYGTFTSNVDMKSGAPAFGTPEHFTASLVAGQLARHIGLPWRCASGAAGAAADAQAANETQFGLWGCLLSGATVVIHAAGWLEGGLTLGYEKLITDMEVLQMVAELCTPTSAADAELALDALAEVQPGGHFFGCAHTMERYQTQFYQPLVADWSNYGRWQETGSQNATERATGIWQGILAAGKRPGTDPARVAALHAYITRRSAEGGAPPES</sequence>
<feature type="region of interest" description="Disordered" evidence="5">
    <location>
        <begin position="1"/>
        <end position="22"/>
    </location>
</feature>